<evidence type="ECO:0000313" key="3">
    <source>
        <dbReference type="Proteomes" id="UP000007110"/>
    </source>
</evidence>
<reference evidence="2" key="2">
    <citation type="submission" date="2021-01" db="UniProtKB">
        <authorList>
            <consortium name="EnsemblMetazoa"/>
        </authorList>
    </citation>
    <scope>IDENTIFICATION</scope>
</reference>
<keyword evidence="3" id="KW-1185">Reference proteome</keyword>
<dbReference type="InParanoid" id="A0A7M7PNH7"/>
<dbReference type="EnsemblMetazoa" id="XM_030997837">
    <property type="protein sequence ID" value="XP_030853697"/>
    <property type="gene ID" value="LOC100893480"/>
</dbReference>
<dbReference type="RefSeq" id="XP_030853697.1">
    <property type="nucleotide sequence ID" value="XM_030997837.1"/>
</dbReference>
<feature type="region of interest" description="Disordered" evidence="1">
    <location>
        <begin position="266"/>
        <end position="325"/>
    </location>
</feature>
<proteinExistence type="predicted"/>
<dbReference type="Proteomes" id="UP000007110">
    <property type="component" value="Unassembled WGS sequence"/>
</dbReference>
<dbReference type="AlphaFoldDB" id="A0A7M7PNH7"/>
<dbReference type="KEGG" id="spu:100893480"/>
<accession>A0A7M7PNH7</accession>
<evidence type="ECO:0000256" key="1">
    <source>
        <dbReference type="SAM" id="MobiDB-lite"/>
    </source>
</evidence>
<evidence type="ECO:0000313" key="2">
    <source>
        <dbReference type="EnsemblMetazoa" id="XP_030853697"/>
    </source>
</evidence>
<reference evidence="3" key="1">
    <citation type="submission" date="2015-02" db="EMBL/GenBank/DDBJ databases">
        <title>Genome sequencing for Strongylocentrotus purpuratus.</title>
        <authorList>
            <person name="Murali S."/>
            <person name="Liu Y."/>
            <person name="Vee V."/>
            <person name="English A."/>
            <person name="Wang M."/>
            <person name="Skinner E."/>
            <person name="Han Y."/>
            <person name="Muzny D.M."/>
            <person name="Worley K.C."/>
            <person name="Gibbs R.A."/>
        </authorList>
    </citation>
    <scope>NUCLEOTIDE SEQUENCE</scope>
</reference>
<sequence>MADNTDKILQLAGWTREEIALLINEGICPDHWTSKPIPTFALLEVIRSAVDASENSYRQGLPPILKSLGLQQPQILTGVIAKVERYVAKAEKSNDFLLLMQEMKELSKSQADEIGPACSKIGVTPEWLNNNLNTQTCTETITNQVIVEIQQYCKRKGITWKTVHDVWWPKLFPGTSVPNIQTIARNWDLLAERKKTISRNCTKDEKETFLQTPYILAQSRPPKQMKRRRVKKNMVTMRRLSGGVLTVEKVKLMDILRLSRASRASAGIDGNAKPSGLAAGKSTVTSPISEEEQVEANTADPETTGDEKPSTSSGGQRIYLKLKKT</sequence>
<organism evidence="2 3">
    <name type="scientific">Strongylocentrotus purpuratus</name>
    <name type="common">Purple sea urchin</name>
    <dbReference type="NCBI Taxonomy" id="7668"/>
    <lineage>
        <taxon>Eukaryota</taxon>
        <taxon>Metazoa</taxon>
        <taxon>Echinodermata</taxon>
        <taxon>Eleutherozoa</taxon>
        <taxon>Echinozoa</taxon>
        <taxon>Echinoidea</taxon>
        <taxon>Euechinoidea</taxon>
        <taxon>Echinacea</taxon>
        <taxon>Camarodonta</taxon>
        <taxon>Echinidea</taxon>
        <taxon>Strongylocentrotidae</taxon>
        <taxon>Strongylocentrotus</taxon>
    </lineage>
</organism>
<dbReference type="GeneID" id="100893480"/>
<name>A0A7M7PNH7_STRPU</name>
<dbReference type="OrthoDB" id="10217270at2759"/>
<protein>
    <submittedName>
        <fullName evidence="2">Uncharacterized protein</fullName>
    </submittedName>
</protein>